<dbReference type="InterPro" id="IPR029062">
    <property type="entry name" value="Class_I_gatase-like"/>
</dbReference>
<gene>
    <name evidence="3" type="ORF">Scani_44790</name>
</gene>
<dbReference type="Proteomes" id="UP000435837">
    <property type="component" value="Unassembled WGS sequence"/>
</dbReference>
<protein>
    <recommendedName>
        <fullName evidence="2">DJ-1/PfpI domain-containing protein</fullName>
    </recommendedName>
</protein>
<evidence type="ECO:0000259" key="2">
    <source>
        <dbReference type="Pfam" id="PF01965"/>
    </source>
</evidence>
<dbReference type="AlphaFoldDB" id="A0A640SCR6"/>
<dbReference type="InterPro" id="IPR002818">
    <property type="entry name" value="DJ-1/PfpI"/>
</dbReference>
<evidence type="ECO:0000313" key="3">
    <source>
        <dbReference type="EMBL" id="GFE08211.1"/>
    </source>
</evidence>
<evidence type="ECO:0000256" key="1">
    <source>
        <dbReference type="SAM" id="MobiDB-lite"/>
    </source>
</evidence>
<evidence type="ECO:0000313" key="4">
    <source>
        <dbReference type="Proteomes" id="UP000435837"/>
    </source>
</evidence>
<dbReference type="GO" id="GO:0006355">
    <property type="term" value="P:regulation of DNA-templated transcription"/>
    <property type="evidence" value="ECO:0007669"/>
    <property type="project" value="TreeGrafter"/>
</dbReference>
<dbReference type="InterPro" id="IPR052158">
    <property type="entry name" value="INH-QAR"/>
</dbReference>
<dbReference type="Pfam" id="PF01965">
    <property type="entry name" value="DJ-1_PfpI"/>
    <property type="match status" value="1"/>
</dbReference>
<feature type="region of interest" description="Disordered" evidence="1">
    <location>
        <begin position="19"/>
        <end position="56"/>
    </location>
</feature>
<dbReference type="PANTHER" id="PTHR43130">
    <property type="entry name" value="ARAC-FAMILY TRANSCRIPTIONAL REGULATOR"/>
    <property type="match status" value="1"/>
</dbReference>
<proteinExistence type="predicted"/>
<feature type="compositionally biased region" description="Low complexity" evidence="1">
    <location>
        <begin position="42"/>
        <end position="52"/>
    </location>
</feature>
<reference evidence="3 4" key="1">
    <citation type="submission" date="2019-12" db="EMBL/GenBank/DDBJ databases">
        <title>Whole genome shotgun sequence of Streptomyces caniferus NBRC 15389.</title>
        <authorList>
            <person name="Ichikawa N."/>
            <person name="Kimura A."/>
            <person name="Kitahashi Y."/>
            <person name="Komaki H."/>
            <person name="Tamura T."/>
        </authorList>
    </citation>
    <scope>NUCLEOTIDE SEQUENCE [LARGE SCALE GENOMIC DNA]</scope>
    <source>
        <strain evidence="3 4">NBRC 15389</strain>
    </source>
</reference>
<organism evidence="3 4">
    <name type="scientific">Streptomyces caniferus</name>
    <dbReference type="NCBI Taxonomy" id="285557"/>
    <lineage>
        <taxon>Bacteria</taxon>
        <taxon>Bacillati</taxon>
        <taxon>Actinomycetota</taxon>
        <taxon>Actinomycetes</taxon>
        <taxon>Kitasatosporales</taxon>
        <taxon>Streptomycetaceae</taxon>
        <taxon>Streptomyces</taxon>
    </lineage>
</organism>
<dbReference type="PANTHER" id="PTHR43130:SF2">
    <property type="entry name" value="DJ-1_PFPI DOMAIN-CONTAINING PROTEIN"/>
    <property type="match status" value="1"/>
</dbReference>
<dbReference type="EMBL" id="BLIN01000005">
    <property type="protein sequence ID" value="GFE08211.1"/>
    <property type="molecule type" value="Genomic_DNA"/>
</dbReference>
<dbReference type="Gene3D" id="3.40.50.880">
    <property type="match status" value="1"/>
</dbReference>
<feature type="domain" description="DJ-1/PfpI" evidence="2">
    <location>
        <begin position="62"/>
        <end position="222"/>
    </location>
</feature>
<name>A0A640SCR6_9ACTN</name>
<sequence length="253" mass="26538">MSRPGRELFDRRSRLLWQAGTPEERYGPAAATAGPGSVADLGASAAPAGAPPTKETQQMPLRVQILMYDGVEEQDFIGPRDVLGHAERAGGQVHTTLVRPSAPGKVTCFFGTEVTVPAAWEPTDTDLLIVPGGGDQLLNDPDVLRNLVRAQQAGVTVAGVCTGVMVLSAAGLTKGRPCTTHHLAKAELAAQGGKVIDARVVDDGNLVTAGGVTSGIDLTLWMITRECGASIAVSVESVMEYEQRGVVWRSRSS</sequence>
<comment type="caution">
    <text evidence="3">The sequence shown here is derived from an EMBL/GenBank/DDBJ whole genome shotgun (WGS) entry which is preliminary data.</text>
</comment>
<dbReference type="CDD" id="cd03139">
    <property type="entry name" value="GATase1_PfpI_2"/>
    <property type="match status" value="1"/>
</dbReference>
<accession>A0A640SCR6</accession>
<dbReference type="SUPFAM" id="SSF52317">
    <property type="entry name" value="Class I glutamine amidotransferase-like"/>
    <property type="match status" value="1"/>
</dbReference>